<feature type="compositionally biased region" description="Polar residues" evidence="2">
    <location>
        <begin position="129"/>
        <end position="150"/>
    </location>
</feature>
<evidence type="ECO:0000259" key="3">
    <source>
        <dbReference type="PROSITE" id="PS50106"/>
    </source>
</evidence>
<reference evidence="4 5" key="1">
    <citation type="submission" date="2022-01" db="EMBL/GenBank/DDBJ databases">
        <title>A chromosomal length assembly of Cordylochernes scorpioides.</title>
        <authorList>
            <person name="Zeh D."/>
            <person name="Zeh J."/>
        </authorList>
    </citation>
    <scope>NUCLEOTIDE SEQUENCE [LARGE SCALE GENOMIC DNA]</scope>
    <source>
        <strain evidence="4">IN4F17</strain>
        <tissue evidence="4">Whole Body</tissue>
    </source>
</reference>
<dbReference type="PROSITE" id="PS50106">
    <property type="entry name" value="PDZ"/>
    <property type="match status" value="1"/>
</dbReference>
<feature type="domain" description="PDZ" evidence="3">
    <location>
        <begin position="15"/>
        <end position="97"/>
    </location>
</feature>
<dbReference type="SUPFAM" id="SSF50156">
    <property type="entry name" value="PDZ domain-like"/>
    <property type="match status" value="1"/>
</dbReference>
<dbReference type="InterPro" id="IPR051067">
    <property type="entry name" value="NHER"/>
</dbReference>
<organism evidence="4 5">
    <name type="scientific">Cordylochernes scorpioides</name>
    <dbReference type="NCBI Taxonomy" id="51811"/>
    <lineage>
        <taxon>Eukaryota</taxon>
        <taxon>Metazoa</taxon>
        <taxon>Ecdysozoa</taxon>
        <taxon>Arthropoda</taxon>
        <taxon>Chelicerata</taxon>
        <taxon>Arachnida</taxon>
        <taxon>Pseudoscorpiones</taxon>
        <taxon>Cheliferoidea</taxon>
        <taxon>Chernetidae</taxon>
        <taxon>Cordylochernes</taxon>
    </lineage>
</organism>
<dbReference type="CDD" id="cd06768">
    <property type="entry name" value="PDZ_NHERF-like"/>
    <property type="match status" value="1"/>
</dbReference>
<name>A0ABY6KPN0_9ARAC</name>
<accession>A0ABY6KPN0</accession>
<dbReference type="InterPro" id="IPR036034">
    <property type="entry name" value="PDZ_sf"/>
</dbReference>
<feature type="region of interest" description="Disordered" evidence="2">
    <location>
        <begin position="117"/>
        <end position="151"/>
    </location>
</feature>
<dbReference type="EMBL" id="CP092870">
    <property type="protein sequence ID" value="UYV70613.1"/>
    <property type="molecule type" value="Genomic_DNA"/>
</dbReference>
<dbReference type="PANTHER" id="PTHR14191">
    <property type="entry name" value="PDZ DOMAIN CONTAINING PROTEIN"/>
    <property type="match status" value="1"/>
</dbReference>
<evidence type="ECO:0000256" key="2">
    <source>
        <dbReference type="SAM" id="MobiDB-lite"/>
    </source>
</evidence>
<gene>
    <name evidence="4" type="ORF">LAZ67_8000025</name>
</gene>
<dbReference type="InterPro" id="IPR001478">
    <property type="entry name" value="PDZ"/>
</dbReference>
<evidence type="ECO:0000313" key="4">
    <source>
        <dbReference type="EMBL" id="UYV70613.1"/>
    </source>
</evidence>
<evidence type="ECO:0000313" key="5">
    <source>
        <dbReference type="Proteomes" id="UP001235939"/>
    </source>
</evidence>
<dbReference type="PANTHER" id="PTHR14191:SF3">
    <property type="entry name" value="NA(+)_H(+) EXCHANGE REGULATORY COFACTOR-LIKE PROTEIN NRFL-1"/>
    <property type="match status" value="1"/>
</dbReference>
<dbReference type="Gene3D" id="2.30.42.10">
    <property type="match status" value="1"/>
</dbReference>
<sequence>MANESLPAGAPSPRLCHLVKWPDHDEYGFNLHAEKAKLGQFIGTVDTGSPAYYAGLLEGDRIIEVNDVNISNENHRQVVERIKAIANETRLLVVDKQTDEWYKERKLIVKGTQKNVSYKKNPTERPEANNYTANNVKENGDSQKSNSSRPGTYMVTRCTYPSASVAVAMEPIFAVGKAVNIRLTP</sequence>
<keyword evidence="5" id="KW-1185">Reference proteome</keyword>
<dbReference type="Proteomes" id="UP001235939">
    <property type="component" value="Chromosome 08"/>
</dbReference>
<protein>
    <submittedName>
        <fullName evidence="4">SLC9A3R2</fullName>
    </submittedName>
</protein>
<keyword evidence="1" id="KW-0677">Repeat</keyword>
<dbReference type="SMART" id="SM00228">
    <property type="entry name" value="PDZ"/>
    <property type="match status" value="1"/>
</dbReference>
<dbReference type="Pfam" id="PF00595">
    <property type="entry name" value="PDZ"/>
    <property type="match status" value="1"/>
</dbReference>
<evidence type="ECO:0000256" key="1">
    <source>
        <dbReference type="ARBA" id="ARBA00022737"/>
    </source>
</evidence>
<proteinExistence type="predicted"/>